<proteinExistence type="predicted"/>
<accession>A0A6C0HG95</accession>
<dbReference type="AlphaFoldDB" id="A0A6C0HG95"/>
<organism evidence="1">
    <name type="scientific">viral metagenome</name>
    <dbReference type="NCBI Taxonomy" id="1070528"/>
    <lineage>
        <taxon>unclassified sequences</taxon>
        <taxon>metagenomes</taxon>
        <taxon>organismal metagenomes</taxon>
    </lineage>
</organism>
<dbReference type="Pfam" id="PF07065">
    <property type="entry name" value="D123"/>
    <property type="match status" value="1"/>
</dbReference>
<protein>
    <recommendedName>
        <fullName evidence="2">ATP-grasp domain-containing protein</fullName>
    </recommendedName>
</protein>
<dbReference type="InterPro" id="IPR009772">
    <property type="entry name" value="CDC123"/>
</dbReference>
<reference evidence="1" key="1">
    <citation type="journal article" date="2020" name="Nature">
        <title>Giant virus diversity and host interactions through global metagenomics.</title>
        <authorList>
            <person name="Schulz F."/>
            <person name="Roux S."/>
            <person name="Paez-Espino D."/>
            <person name="Jungbluth S."/>
            <person name="Walsh D.A."/>
            <person name="Denef V.J."/>
            <person name="McMahon K.D."/>
            <person name="Konstantinidis K.T."/>
            <person name="Eloe-Fadrosh E.A."/>
            <person name="Kyrpides N.C."/>
            <person name="Woyke T."/>
        </authorList>
    </citation>
    <scope>NUCLEOTIDE SEQUENCE</scope>
    <source>
        <strain evidence="1">GVMAG-M-3300023184-101</strain>
    </source>
</reference>
<evidence type="ECO:0008006" key="2">
    <source>
        <dbReference type="Google" id="ProtNLM"/>
    </source>
</evidence>
<name>A0A6C0HG95_9ZZZZ</name>
<sequence>MARTIPSSTIALVIGGVGALPPIVIEEIPLYNIVSKPDDYNSGNHGARPDDYYKVLSDGNTDKWINSFHTDYSVINIYDTDLVWMREAFKSGSYTGKFPHAFDEEKADMLERYKHIEKYFDGTKYFVRCNSVSLKYGQHGAGPYTTFEQIIESLVTCIETHTPIDNTDKGTEPLTLYLLPWKKFDVYKEYRIFVHNNKITAISQQNLHAVNEFLSTFSEDEERKNIIEKHVQIVQESFIKTIKKKITHTQNYCMDAVILEDESFYFIEINSFGKEYAAGSALFHWLIDEDKLYSDGSTIYFRYTF</sequence>
<evidence type="ECO:0000313" key="1">
    <source>
        <dbReference type="EMBL" id="QHT79628.1"/>
    </source>
</evidence>
<dbReference type="EMBL" id="MN739951">
    <property type="protein sequence ID" value="QHT79628.1"/>
    <property type="molecule type" value="Genomic_DNA"/>
</dbReference>